<name>A0A7J9I7H6_9ROSI</name>
<evidence type="ECO:0000313" key="2">
    <source>
        <dbReference type="Proteomes" id="UP000593560"/>
    </source>
</evidence>
<evidence type="ECO:0000313" key="1">
    <source>
        <dbReference type="EMBL" id="MBA0817554.1"/>
    </source>
</evidence>
<dbReference type="AlphaFoldDB" id="A0A7J9I7H6"/>
<dbReference type="Proteomes" id="UP000593560">
    <property type="component" value="Unassembled WGS sequence"/>
</dbReference>
<accession>A0A7J9I7H6</accession>
<protein>
    <submittedName>
        <fullName evidence="1">Uncharacterized protein</fullName>
    </submittedName>
</protein>
<comment type="caution">
    <text evidence="1">The sequence shown here is derived from an EMBL/GenBank/DDBJ whole genome shotgun (WGS) entry which is preliminary data.</text>
</comment>
<gene>
    <name evidence="1" type="ORF">Gohar_019537</name>
</gene>
<organism evidence="1 2">
    <name type="scientific">Gossypium harknessii</name>
    <dbReference type="NCBI Taxonomy" id="34285"/>
    <lineage>
        <taxon>Eukaryota</taxon>
        <taxon>Viridiplantae</taxon>
        <taxon>Streptophyta</taxon>
        <taxon>Embryophyta</taxon>
        <taxon>Tracheophyta</taxon>
        <taxon>Spermatophyta</taxon>
        <taxon>Magnoliopsida</taxon>
        <taxon>eudicotyledons</taxon>
        <taxon>Gunneridae</taxon>
        <taxon>Pentapetalae</taxon>
        <taxon>rosids</taxon>
        <taxon>malvids</taxon>
        <taxon>Malvales</taxon>
        <taxon>Malvaceae</taxon>
        <taxon>Malvoideae</taxon>
        <taxon>Gossypium</taxon>
    </lineage>
</organism>
<proteinExistence type="predicted"/>
<keyword evidence="2" id="KW-1185">Reference proteome</keyword>
<sequence length="55" mass="6576">MERSLVPMNISRLFSMACRSSMNPLFQSSLLVNMLPQFKVSRRCYWMQKRGNKLY</sequence>
<reference evidence="1 2" key="1">
    <citation type="journal article" date="2019" name="Genome Biol. Evol.">
        <title>Insights into the evolution of the New World diploid cottons (Gossypium, subgenus Houzingenia) based on genome sequencing.</title>
        <authorList>
            <person name="Grover C.E."/>
            <person name="Arick M.A. 2nd"/>
            <person name="Thrash A."/>
            <person name="Conover J.L."/>
            <person name="Sanders W.S."/>
            <person name="Peterson D.G."/>
            <person name="Frelichowski J.E."/>
            <person name="Scheffler J.A."/>
            <person name="Scheffler B.E."/>
            <person name="Wendel J.F."/>
        </authorList>
    </citation>
    <scope>NUCLEOTIDE SEQUENCE [LARGE SCALE GENOMIC DNA]</scope>
    <source>
        <strain evidence="1">0</strain>
        <tissue evidence="1">Leaf</tissue>
    </source>
</reference>
<dbReference type="EMBL" id="JABFAD010043576">
    <property type="protein sequence ID" value="MBA0817554.1"/>
    <property type="molecule type" value="Genomic_DNA"/>
</dbReference>